<evidence type="ECO:0000313" key="1">
    <source>
        <dbReference type="EMBL" id="CAB0033755.1"/>
    </source>
</evidence>
<dbReference type="EMBL" id="CADCXV010000721">
    <property type="protein sequence ID" value="CAB0033755.1"/>
    <property type="molecule type" value="Genomic_DNA"/>
</dbReference>
<dbReference type="AlphaFoldDB" id="A0A6H5I8Q2"/>
<feature type="non-terminal residue" evidence="1">
    <location>
        <position position="1"/>
    </location>
</feature>
<keyword evidence="2" id="KW-1185">Reference proteome</keyword>
<organism evidence="1 2">
    <name type="scientific">Trichogramma brassicae</name>
    <dbReference type="NCBI Taxonomy" id="86971"/>
    <lineage>
        <taxon>Eukaryota</taxon>
        <taxon>Metazoa</taxon>
        <taxon>Ecdysozoa</taxon>
        <taxon>Arthropoda</taxon>
        <taxon>Hexapoda</taxon>
        <taxon>Insecta</taxon>
        <taxon>Pterygota</taxon>
        <taxon>Neoptera</taxon>
        <taxon>Endopterygota</taxon>
        <taxon>Hymenoptera</taxon>
        <taxon>Apocrita</taxon>
        <taxon>Proctotrupomorpha</taxon>
        <taxon>Chalcidoidea</taxon>
        <taxon>Trichogrammatidae</taxon>
        <taxon>Trichogramma</taxon>
    </lineage>
</organism>
<sequence length="224" mass="25315">MSFSFSTTCSVVRRAAASLAYVGEEREKIRLAPGRSDCTYGICLRPSAEYNRESTASLVTFYFNFSWCRIVTRDYCAKIRAQPRRLQPMSDTVFSDLTLDLMSDLIYCPNGNETRPHVHTDTLYKDVVVTLAAMDEPSQRGVELTNGVILSLELDGARTERATRVGAVEMGKRERPRAELRSEVESVTARLRYQTVAQFFNAQAKKTFFAITNVIEYANLSFSE</sequence>
<evidence type="ECO:0000313" key="2">
    <source>
        <dbReference type="Proteomes" id="UP000479190"/>
    </source>
</evidence>
<gene>
    <name evidence="1" type="ORF">TBRA_LOCUS5653</name>
</gene>
<proteinExistence type="predicted"/>
<reference evidence="1 2" key="1">
    <citation type="submission" date="2020-02" db="EMBL/GenBank/DDBJ databases">
        <authorList>
            <person name="Ferguson B K."/>
        </authorList>
    </citation>
    <scope>NUCLEOTIDE SEQUENCE [LARGE SCALE GENOMIC DNA]</scope>
</reference>
<name>A0A6H5I8Q2_9HYME</name>
<protein>
    <submittedName>
        <fullName evidence="1">Uncharacterized protein</fullName>
    </submittedName>
</protein>
<dbReference type="Proteomes" id="UP000479190">
    <property type="component" value="Unassembled WGS sequence"/>
</dbReference>
<accession>A0A6H5I8Q2</accession>